<dbReference type="Proteomes" id="UP001372338">
    <property type="component" value="Unassembled WGS sequence"/>
</dbReference>
<comment type="caution">
    <text evidence="1">The sequence shown here is derived from an EMBL/GenBank/DDBJ whole genome shotgun (WGS) entry which is preliminary data.</text>
</comment>
<organism evidence="1 2">
    <name type="scientific">Crotalaria pallida</name>
    <name type="common">Smooth rattlebox</name>
    <name type="synonym">Crotalaria striata</name>
    <dbReference type="NCBI Taxonomy" id="3830"/>
    <lineage>
        <taxon>Eukaryota</taxon>
        <taxon>Viridiplantae</taxon>
        <taxon>Streptophyta</taxon>
        <taxon>Embryophyta</taxon>
        <taxon>Tracheophyta</taxon>
        <taxon>Spermatophyta</taxon>
        <taxon>Magnoliopsida</taxon>
        <taxon>eudicotyledons</taxon>
        <taxon>Gunneridae</taxon>
        <taxon>Pentapetalae</taxon>
        <taxon>rosids</taxon>
        <taxon>fabids</taxon>
        <taxon>Fabales</taxon>
        <taxon>Fabaceae</taxon>
        <taxon>Papilionoideae</taxon>
        <taxon>50 kb inversion clade</taxon>
        <taxon>genistoids sensu lato</taxon>
        <taxon>core genistoids</taxon>
        <taxon>Crotalarieae</taxon>
        <taxon>Crotalaria</taxon>
    </lineage>
</organism>
<keyword evidence="2" id="KW-1185">Reference proteome</keyword>
<evidence type="ECO:0000313" key="2">
    <source>
        <dbReference type="Proteomes" id="UP001372338"/>
    </source>
</evidence>
<gene>
    <name evidence="1" type="ORF">RIF29_37982</name>
</gene>
<dbReference type="AlphaFoldDB" id="A0AAN9DYE6"/>
<evidence type="ECO:0000313" key="1">
    <source>
        <dbReference type="EMBL" id="KAK7243193.1"/>
    </source>
</evidence>
<sequence>MESIPPCSTPLHYKLTNPNNGIRLPSTPSHSTNSNIEFHYTVDVPGWIASCGGWIPVVTPKKTPLCYYFYMGCHFVEALFKEN</sequence>
<name>A0AAN9DYE6_CROPI</name>
<dbReference type="EMBL" id="JAYWIO010000008">
    <property type="protein sequence ID" value="KAK7243193.1"/>
    <property type="molecule type" value="Genomic_DNA"/>
</dbReference>
<accession>A0AAN9DYE6</accession>
<protein>
    <submittedName>
        <fullName evidence="1">Uncharacterized protein</fullName>
    </submittedName>
</protein>
<proteinExistence type="predicted"/>
<reference evidence="1 2" key="1">
    <citation type="submission" date="2024-01" db="EMBL/GenBank/DDBJ databases">
        <title>The genomes of 5 underutilized Papilionoideae crops provide insights into root nodulation and disease resistanc.</title>
        <authorList>
            <person name="Yuan L."/>
        </authorList>
    </citation>
    <scope>NUCLEOTIDE SEQUENCE [LARGE SCALE GENOMIC DNA]</scope>
    <source>
        <strain evidence="1">ZHUSHIDOU_FW_LH</strain>
        <tissue evidence="1">Leaf</tissue>
    </source>
</reference>